<accession>X1K1X3</accession>
<dbReference type="PANTHER" id="PTHR30337">
    <property type="entry name" value="COMPONENT OF ATP-DEPENDENT DSDNA EXONUCLEASE"/>
    <property type="match status" value="1"/>
</dbReference>
<keyword evidence="1" id="KW-0378">Hydrolase</keyword>
<feature type="non-terminal residue" evidence="3">
    <location>
        <position position="361"/>
    </location>
</feature>
<comment type="caution">
    <text evidence="3">The sequence shown here is derived from an EMBL/GenBank/DDBJ whole genome shotgun (WGS) entry which is preliminary data.</text>
</comment>
<evidence type="ECO:0000256" key="1">
    <source>
        <dbReference type="ARBA" id="ARBA00022801"/>
    </source>
</evidence>
<reference evidence="3" key="1">
    <citation type="journal article" date="2014" name="Front. Microbiol.">
        <title>High frequency of phylogenetically diverse reductive dehalogenase-homologous genes in deep subseafloor sedimentary metagenomes.</title>
        <authorList>
            <person name="Kawai M."/>
            <person name="Futagami T."/>
            <person name="Toyoda A."/>
            <person name="Takaki Y."/>
            <person name="Nishi S."/>
            <person name="Hori S."/>
            <person name="Arai W."/>
            <person name="Tsubouchi T."/>
            <person name="Morono Y."/>
            <person name="Uchiyama I."/>
            <person name="Ito T."/>
            <person name="Fujiyama A."/>
            <person name="Inagaki F."/>
            <person name="Takami H."/>
        </authorList>
    </citation>
    <scope>NUCLEOTIDE SEQUENCE</scope>
    <source>
        <strain evidence="3">Expedition CK06-06</strain>
    </source>
</reference>
<dbReference type="InterPro" id="IPR041796">
    <property type="entry name" value="Mre11_N"/>
</dbReference>
<dbReference type="InterPro" id="IPR004843">
    <property type="entry name" value="Calcineurin-like_PHP"/>
</dbReference>
<evidence type="ECO:0000313" key="3">
    <source>
        <dbReference type="EMBL" id="GAI00518.1"/>
    </source>
</evidence>
<dbReference type="GO" id="GO:0016787">
    <property type="term" value="F:hydrolase activity"/>
    <property type="evidence" value="ECO:0007669"/>
    <property type="project" value="UniProtKB-KW"/>
</dbReference>
<sequence>MEIKIFHTADLHLGMRFAGYPDVQDELINARHETLENMVEVANQESCTLFVMAGDLFDRTTLNVKDISMAARTLNEFEGELVIILPGNHDYYTHDSKLWNEFSKHAGDRILILKNPDIYDLDKYHLKIKIYAAPCSAKHSNENMIKWDNSRESTENDSIKIGLAHGSLEGVSPDFNKTYYPMTRKELESSGLDLWLLGHTHLPWPENPDKNSRILIPGTPEPDGFDCKHEGSAFIIDMESSSNMKVQKVSTGKYRFFIDQVVLNDDKAIASMKQKYTGDEYSNMVLRLILKGRLRKEELESVEESIELINNGVLLLQIVKDELHESITPELINSEFTENSFPHQLLLSLLEEKKEISFKSL</sequence>
<dbReference type="CDD" id="cd00840">
    <property type="entry name" value="MPP_Mre11_N"/>
    <property type="match status" value="1"/>
</dbReference>
<dbReference type="InterPro" id="IPR029052">
    <property type="entry name" value="Metallo-depent_PP-like"/>
</dbReference>
<dbReference type="SUPFAM" id="SSF56300">
    <property type="entry name" value="Metallo-dependent phosphatases"/>
    <property type="match status" value="1"/>
</dbReference>
<dbReference type="InterPro" id="IPR050535">
    <property type="entry name" value="DNA_Repair-Maintenance_Comp"/>
</dbReference>
<gene>
    <name evidence="3" type="ORF">S06H3_07797</name>
</gene>
<protein>
    <recommendedName>
        <fullName evidence="2">Calcineurin-like phosphoesterase domain-containing protein</fullName>
    </recommendedName>
</protein>
<evidence type="ECO:0000259" key="2">
    <source>
        <dbReference type="Pfam" id="PF00149"/>
    </source>
</evidence>
<feature type="domain" description="Calcineurin-like phosphoesterase" evidence="2">
    <location>
        <begin position="3"/>
        <end position="202"/>
    </location>
</feature>
<dbReference type="EMBL" id="BARV01003206">
    <property type="protein sequence ID" value="GAI00518.1"/>
    <property type="molecule type" value="Genomic_DNA"/>
</dbReference>
<organism evidence="3">
    <name type="scientific">marine sediment metagenome</name>
    <dbReference type="NCBI Taxonomy" id="412755"/>
    <lineage>
        <taxon>unclassified sequences</taxon>
        <taxon>metagenomes</taxon>
        <taxon>ecological metagenomes</taxon>
    </lineage>
</organism>
<dbReference type="Gene3D" id="3.60.21.10">
    <property type="match status" value="1"/>
</dbReference>
<dbReference type="Pfam" id="PF00149">
    <property type="entry name" value="Metallophos"/>
    <property type="match status" value="1"/>
</dbReference>
<proteinExistence type="predicted"/>
<dbReference type="AlphaFoldDB" id="X1K1X3"/>
<name>X1K1X3_9ZZZZ</name>